<proteinExistence type="inferred from homology"/>
<dbReference type="GO" id="GO:0004674">
    <property type="term" value="F:protein serine/threonine kinase activity"/>
    <property type="evidence" value="ECO:0007669"/>
    <property type="project" value="TreeGrafter"/>
</dbReference>
<dbReference type="SMART" id="SM00248">
    <property type="entry name" value="ANK"/>
    <property type="match status" value="3"/>
</dbReference>
<dbReference type="PIRSF" id="PIRSF000654">
    <property type="entry name" value="Integrin-linked_kinase"/>
    <property type="match status" value="1"/>
</dbReference>
<dbReference type="SUPFAM" id="SSF48403">
    <property type="entry name" value="Ankyrin repeat"/>
    <property type="match status" value="1"/>
</dbReference>
<dbReference type="OrthoDB" id="6718656at2759"/>
<dbReference type="InterPro" id="IPR002110">
    <property type="entry name" value="Ankyrin_rpt"/>
</dbReference>
<accession>A0A1X7ULC7</accession>
<dbReference type="FunCoup" id="A0A1X7ULC7">
    <property type="interactions" value="825"/>
</dbReference>
<dbReference type="Pfam" id="PF00023">
    <property type="entry name" value="Ank"/>
    <property type="match status" value="1"/>
</dbReference>
<dbReference type="InterPro" id="IPR000719">
    <property type="entry name" value="Prot_kinase_dom"/>
</dbReference>
<protein>
    <recommendedName>
        <fullName evidence="3">Protein kinase domain-containing protein</fullName>
    </recommendedName>
</protein>
<reference evidence="5" key="1">
    <citation type="journal article" date="2010" name="Nature">
        <title>The Amphimedon queenslandica genome and the evolution of animal complexity.</title>
        <authorList>
            <person name="Srivastava M."/>
            <person name="Simakov O."/>
            <person name="Chapman J."/>
            <person name="Fahey B."/>
            <person name="Gauthier M.E."/>
            <person name="Mitros T."/>
            <person name="Richards G.S."/>
            <person name="Conaco C."/>
            <person name="Dacre M."/>
            <person name="Hellsten U."/>
            <person name="Larroux C."/>
            <person name="Putnam N.H."/>
            <person name="Stanke M."/>
            <person name="Adamska M."/>
            <person name="Darling A."/>
            <person name="Degnan S.M."/>
            <person name="Oakley T.H."/>
            <person name="Plachetzki D.C."/>
            <person name="Zhai Y."/>
            <person name="Adamski M."/>
            <person name="Calcino A."/>
            <person name="Cummins S.F."/>
            <person name="Goodstein D.M."/>
            <person name="Harris C."/>
            <person name="Jackson D.J."/>
            <person name="Leys S.P."/>
            <person name="Shu S."/>
            <person name="Woodcroft B.J."/>
            <person name="Vervoort M."/>
            <person name="Kosik K.S."/>
            <person name="Manning G."/>
            <person name="Degnan B.M."/>
            <person name="Rokhsar D.S."/>
        </authorList>
    </citation>
    <scope>NUCLEOTIDE SEQUENCE [LARGE SCALE GENOMIC DNA]</scope>
</reference>
<dbReference type="Gene3D" id="1.25.40.20">
    <property type="entry name" value="Ankyrin repeat-containing domain"/>
    <property type="match status" value="1"/>
</dbReference>
<evidence type="ECO:0000313" key="5">
    <source>
        <dbReference type="Proteomes" id="UP000007879"/>
    </source>
</evidence>
<comment type="similarity">
    <text evidence="1">Belongs to the protein kinase superfamily. TKL Ser/Thr protein kinase family.</text>
</comment>
<evidence type="ECO:0000256" key="1">
    <source>
        <dbReference type="ARBA" id="ARBA00005843"/>
    </source>
</evidence>
<organism evidence="4">
    <name type="scientific">Amphimedon queenslandica</name>
    <name type="common">Sponge</name>
    <dbReference type="NCBI Taxonomy" id="400682"/>
    <lineage>
        <taxon>Eukaryota</taxon>
        <taxon>Metazoa</taxon>
        <taxon>Porifera</taxon>
        <taxon>Demospongiae</taxon>
        <taxon>Heteroscleromorpha</taxon>
        <taxon>Haplosclerida</taxon>
        <taxon>Niphatidae</taxon>
        <taxon>Amphimedon</taxon>
    </lineage>
</organism>
<name>A0A1X7ULC7_AMPQE</name>
<evidence type="ECO:0000313" key="4">
    <source>
        <dbReference type="EnsemblMetazoa" id="Aqu2.1.28553_001"/>
    </source>
</evidence>
<dbReference type="PROSITE" id="PS50011">
    <property type="entry name" value="PROTEIN_KINASE_DOM"/>
    <property type="match status" value="1"/>
</dbReference>
<dbReference type="GO" id="GO:0001725">
    <property type="term" value="C:stress fiber"/>
    <property type="evidence" value="ECO:0007669"/>
    <property type="project" value="TreeGrafter"/>
</dbReference>
<dbReference type="EnsemblMetazoa" id="Aqu2.1.28553_001">
    <property type="protein sequence ID" value="Aqu2.1.28553_001"/>
    <property type="gene ID" value="Aqu2.1.28553"/>
</dbReference>
<dbReference type="GO" id="GO:0005925">
    <property type="term" value="C:focal adhesion"/>
    <property type="evidence" value="ECO:0007669"/>
    <property type="project" value="TreeGrafter"/>
</dbReference>
<dbReference type="InParanoid" id="A0A1X7ULC7"/>
<dbReference type="Gene3D" id="1.10.510.10">
    <property type="entry name" value="Transferase(Phosphotransferase) domain 1"/>
    <property type="match status" value="1"/>
</dbReference>
<dbReference type="KEGG" id="aqu:100634569"/>
<dbReference type="InterPro" id="IPR051681">
    <property type="entry name" value="Ser/Thr_Kinases-Pseudokinases"/>
</dbReference>
<sequence length="461" mass="52760">MAVKKGKDTTTEDIYHACRIGDDLFIKEWVLNPENDINTSDQHGFTPLHYACSHGLTNIVDYLLTHGARNDILNMGGDSILHLAVAHGKYDVVLRLMKTAPDPNICNEHGNTPLHYAAFWNYIGICEVLVKQGAVIAIANKQGDTAYSKARPTLKRKLQGLADEFGQSLVTIPHRKSLSTKTKKDFLEFRQRQMEIEQRQVTMSLKIEEDQFGEVWKGSWSGHTVHVKKLFAKHDVFSSQTVQETFPREYPKLRILTNENISPLLAVILEPQIHLITMHYPLGTLYHILHDMDSEVRINIQEGVKLAKDICHGMRHIHSLEPIVNRFHLNPYNIVVDNDLTAKIDLSRYRFSFMDSNHMYHPQWCAPELLQKRPDEVDKRAADMYSFAVILWEIATGKIPYAGLSPMMAGFKIAKENARPVVPQFVNSHIQRIIDICWNADPGKRPKFDRIEPIMEKLNVS</sequence>
<feature type="domain" description="Protein kinase" evidence="3">
    <location>
        <begin position="201"/>
        <end position="455"/>
    </location>
</feature>
<dbReference type="PROSITE" id="PS50088">
    <property type="entry name" value="ANK_REPEAT"/>
    <property type="match status" value="3"/>
</dbReference>
<gene>
    <name evidence="4" type="primary">100634569</name>
</gene>
<dbReference type="Pfam" id="PF12796">
    <property type="entry name" value="Ank_2"/>
    <property type="match status" value="1"/>
</dbReference>
<dbReference type="AlphaFoldDB" id="A0A1X7ULC7"/>
<dbReference type="InterPro" id="IPR001245">
    <property type="entry name" value="Ser-Thr/Tyr_kinase_cat_dom"/>
</dbReference>
<dbReference type="Proteomes" id="UP000007879">
    <property type="component" value="Unassembled WGS sequence"/>
</dbReference>
<dbReference type="InterPro" id="IPR011009">
    <property type="entry name" value="Kinase-like_dom_sf"/>
</dbReference>
<dbReference type="InterPro" id="IPR036770">
    <property type="entry name" value="Ankyrin_rpt-contain_sf"/>
</dbReference>
<dbReference type="Gene3D" id="3.30.200.20">
    <property type="entry name" value="Phosphorylase Kinase, domain 1"/>
    <property type="match status" value="1"/>
</dbReference>
<keyword evidence="2" id="KW-0040">ANK repeat</keyword>
<dbReference type="GO" id="GO:0005524">
    <property type="term" value="F:ATP binding"/>
    <property type="evidence" value="ECO:0007669"/>
    <property type="project" value="InterPro"/>
</dbReference>
<dbReference type="PROSITE" id="PS50297">
    <property type="entry name" value="ANK_REP_REGION"/>
    <property type="match status" value="3"/>
</dbReference>
<feature type="repeat" description="ANK" evidence="2">
    <location>
        <begin position="109"/>
        <end position="141"/>
    </location>
</feature>
<dbReference type="PANTHER" id="PTHR44329">
    <property type="entry name" value="SERINE/THREONINE-PROTEIN KINASE TNNI3K-RELATED"/>
    <property type="match status" value="1"/>
</dbReference>
<dbReference type="SUPFAM" id="SSF56112">
    <property type="entry name" value="Protein kinase-like (PK-like)"/>
    <property type="match status" value="1"/>
</dbReference>
<dbReference type="GO" id="GO:0007160">
    <property type="term" value="P:cell-matrix adhesion"/>
    <property type="evidence" value="ECO:0007669"/>
    <property type="project" value="TreeGrafter"/>
</dbReference>
<dbReference type="eggNOG" id="KOG0195">
    <property type="taxonomic scope" value="Eukaryota"/>
</dbReference>
<dbReference type="PANTHER" id="PTHR44329:SF57">
    <property type="entry name" value="INTEGRIN-LINKED PROTEIN KINASE"/>
    <property type="match status" value="1"/>
</dbReference>
<dbReference type="STRING" id="400682.A0A1X7ULC7"/>
<reference evidence="4" key="2">
    <citation type="submission" date="2017-05" db="UniProtKB">
        <authorList>
            <consortium name="EnsemblMetazoa"/>
        </authorList>
    </citation>
    <scope>IDENTIFICATION</scope>
</reference>
<keyword evidence="5" id="KW-1185">Reference proteome</keyword>
<dbReference type="GO" id="GO:0007229">
    <property type="term" value="P:integrin-mediated signaling pathway"/>
    <property type="evidence" value="ECO:0007669"/>
    <property type="project" value="TreeGrafter"/>
</dbReference>
<feature type="repeat" description="ANK" evidence="2">
    <location>
        <begin position="43"/>
        <end position="75"/>
    </location>
</feature>
<dbReference type="GO" id="GO:0034446">
    <property type="term" value="P:substrate adhesion-dependent cell spreading"/>
    <property type="evidence" value="ECO:0007669"/>
    <property type="project" value="TreeGrafter"/>
</dbReference>
<evidence type="ECO:0000259" key="3">
    <source>
        <dbReference type="PROSITE" id="PS50011"/>
    </source>
</evidence>
<dbReference type="EnsemblMetazoa" id="XM_019997994.1">
    <property type="protein sequence ID" value="XP_019853553.1"/>
    <property type="gene ID" value="LOC100634569"/>
</dbReference>
<dbReference type="Pfam" id="PF07714">
    <property type="entry name" value="PK_Tyr_Ser-Thr"/>
    <property type="match status" value="1"/>
</dbReference>
<feature type="repeat" description="ANK" evidence="2">
    <location>
        <begin position="76"/>
        <end position="108"/>
    </location>
</feature>
<evidence type="ECO:0000256" key="2">
    <source>
        <dbReference type="PROSITE-ProRule" id="PRU00023"/>
    </source>
</evidence>